<dbReference type="RefSeq" id="WP_148965346.1">
    <property type="nucleotide sequence ID" value="NZ_VTEU01000002.1"/>
</dbReference>
<dbReference type="PANTHER" id="PTHR46401">
    <property type="entry name" value="GLYCOSYLTRANSFERASE WBBK-RELATED"/>
    <property type="match status" value="1"/>
</dbReference>
<accession>A0AA94WTV2</accession>
<gene>
    <name evidence="3" type="ORF">FZC74_06835</name>
</gene>
<dbReference type="GO" id="GO:0016757">
    <property type="term" value="F:glycosyltransferase activity"/>
    <property type="evidence" value="ECO:0007669"/>
    <property type="project" value="InterPro"/>
</dbReference>
<evidence type="ECO:0000259" key="2">
    <source>
        <dbReference type="Pfam" id="PF00534"/>
    </source>
</evidence>
<dbReference type="SUPFAM" id="SSF53756">
    <property type="entry name" value="UDP-Glycosyltransferase/glycogen phosphorylase"/>
    <property type="match status" value="1"/>
</dbReference>
<organism evidence="3 4">
    <name type="scientific">Sutcliffiella horikoshii</name>
    <dbReference type="NCBI Taxonomy" id="79883"/>
    <lineage>
        <taxon>Bacteria</taxon>
        <taxon>Bacillati</taxon>
        <taxon>Bacillota</taxon>
        <taxon>Bacilli</taxon>
        <taxon>Bacillales</taxon>
        <taxon>Bacillaceae</taxon>
        <taxon>Sutcliffiella</taxon>
    </lineage>
</organism>
<evidence type="ECO:0000256" key="1">
    <source>
        <dbReference type="ARBA" id="ARBA00022679"/>
    </source>
</evidence>
<dbReference type="Pfam" id="PF00534">
    <property type="entry name" value="Glycos_transf_1"/>
    <property type="match status" value="1"/>
</dbReference>
<evidence type="ECO:0000313" key="4">
    <source>
        <dbReference type="Proteomes" id="UP000323393"/>
    </source>
</evidence>
<feature type="domain" description="Glycosyl transferase family 1" evidence="2">
    <location>
        <begin position="175"/>
        <end position="328"/>
    </location>
</feature>
<keyword evidence="1" id="KW-0808">Transferase</keyword>
<dbReference type="AlphaFoldDB" id="A0AA94WTV2"/>
<proteinExistence type="predicted"/>
<evidence type="ECO:0000313" key="3">
    <source>
        <dbReference type="EMBL" id="TYS59865.1"/>
    </source>
</evidence>
<dbReference type="GO" id="GO:0009103">
    <property type="term" value="P:lipopolysaccharide biosynthetic process"/>
    <property type="evidence" value="ECO:0007669"/>
    <property type="project" value="TreeGrafter"/>
</dbReference>
<sequence>MNILYISCLSGNKSAGLYYSVPLQIKAQSKIDNVFWYNLNNNYIQNEDSIVKCYSTKDFPNEKIEYLPQPFNNPDIVIFEGFYFYSYYKIAKQLKKKGTPYIIVPRSALTLDAQKSKKLKKKLANSCFFKQFAQNASAIQYLTRNEHEASGDIWNNNPIIIPNGIIKKSNIKVFRKKNSLKGVFIGRLDIYQKGIDLLLEACSLVKDKLEENNCTIDIYGPDQNGTKKTLKDLTLKYELTNIVKIHDAIFDSEKEDIILKSDFFVLTSRFEGHPMAVIEALSYGIPCLVTSGTNMADEIESFKAGWASDVSVTGIVNSFNDLLEEKDKISNKSSSAVKLSERYDWSRIAEVSKKNFKKIIN</sequence>
<protein>
    <submittedName>
        <fullName evidence="3">Glycosyltransferase</fullName>
    </submittedName>
</protein>
<dbReference type="Gene3D" id="3.40.50.2000">
    <property type="entry name" value="Glycogen Phosphorylase B"/>
    <property type="match status" value="2"/>
</dbReference>
<name>A0AA94WTV2_9BACI</name>
<dbReference type="EMBL" id="VTEU01000002">
    <property type="protein sequence ID" value="TYS59865.1"/>
    <property type="molecule type" value="Genomic_DNA"/>
</dbReference>
<comment type="caution">
    <text evidence="3">The sequence shown here is derived from an EMBL/GenBank/DDBJ whole genome shotgun (WGS) entry which is preliminary data.</text>
</comment>
<dbReference type="PANTHER" id="PTHR46401:SF2">
    <property type="entry name" value="GLYCOSYLTRANSFERASE WBBK-RELATED"/>
    <property type="match status" value="1"/>
</dbReference>
<reference evidence="3 4" key="1">
    <citation type="submission" date="2019-08" db="EMBL/GenBank/DDBJ databases">
        <title>Bacillus genomes from the desert of Cuatro Cienegas, Coahuila.</title>
        <authorList>
            <person name="Olmedo-Alvarez G."/>
        </authorList>
    </citation>
    <scope>NUCLEOTIDE SEQUENCE [LARGE SCALE GENOMIC DNA]</scope>
    <source>
        <strain evidence="3 4">CH88_3T</strain>
    </source>
</reference>
<dbReference type="Proteomes" id="UP000323393">
    <property type="component" value="Unassembled WGS sequence"/>
</dbReference>
<dbReference type="InterPro" id="IPR001296">
    <property type="entry name" value="Glyco_trans_1"/>
</dbReference>